<evidence type="ECO:0000313" key="5">
    <source>
        <dbReference type="Proteomes" id="UP000236736"/>
    </source>
</evidence>
<dbReference type="STRING" id="1120964.GCA_001313265_07479"/>
<dbReference type="InterPro" id="IPR013783">
    <property type="entry name" value="Ig-like_fold"/>
</dbReference>
<dbReference type="AlphaFoldDB" id="A0A1H5XXY2"/>
<dbReference type="PANTHER" id="PTHR34220:SF7">
    <property type="entry name" value="SENSOR HISTIDINE KINASE YPDA"/>
    <property type="match status" value="1"/>
</dbReference>
<dbReference type="InterPro" id="IPR011047">
    <property type="entry name" value="Quinoprotein_ADH-like_sf"/>
</dbReference>
<dbReference type="GO" id="GO:0000155">
    <property type="term" value="F:phosphorelay sensor kinase activity"/>
    <property type="evidence" value="ECO:0007669"/>
    <property type="project" value="InterPro"/>
</dbReference>
<dbReference type="Proteomes" id="UP000236736">
    <property type="component" value="Unassembled WGS sequence"/>
</dbReference>
<dbReference type="Pfam" id="PF06580">
    <property type="entry name" value="His_kinase"/>
    <property type="match status" value="1"/>
</dbReference>
<dbReference type="OrthoDB" id="6190788at2"/>
<gene>
    <name evidence="4" type="ORF">SAMN03080598_02718</name>
</gene>
<keyword evidence="5" id="KW-1185">Reference proteome</keyword>
<dbReference type="Pfam" id="PF07494">
    <property type="entry name" value="Reg_prop"/>
    <property type="match status" value="2"/>
</dbReference>
<dbReference type="InterPro" id="IPR036890">
    <property type="entry name" value="HATPase_C_sf"/>
</dbReference>
<dbReference type="InterPro" id="IPR050640">
    <property type="entry name" value="Bact_2-comp_sensor_kinase"/>
</dbReference>
<proteinExistence type="predicted"/>
<feature type="transmembrane region" description="Helical" evidence="1">
    <location>
        <begin position="758"/>
        <end position="780"/>
    </location>
</feature>
<dbReference type="EMBL" id="FNVR01000016">
    <property type="protein sequence ID" value="SEG16669.1"/>
    <property type="molecule type" value="Genomic_DNA"/>
</dbReference>
<sequence>MSRILLKLCLVLFFSHFQGIAQQFPSRQYTTAEGLSNNAIRALHLDSRGILWIGTENGVTSLENGVFRTFFESDGLAFNSCWAIAEDRNHNLWFGSYGGGVTFFDGKTFQKIQEKDGLTDNRIRHFYPYQDYMLVGTEDGISLVHLETLKVTTLAGSSNDTDLNYTAGFWESNGRLFYSTYRRGSFEIIWENDIPKTRKINDWLPIYAVFQESEKLFLSDKGSLKSIPIDDFIVGKTPFESQESSVFWQKLSGPNQETYLLAAGLFTKDGGVFQLENGGLTSLNERFGIDSKFILTGVLDADSGLLYLGSKDKGLYKVRIDGTVIYEEFGEKEVKGIAGNENLLGLLHSQGLEIRNRETGKIIQVQNQKLKETQSNYFRRFPEKIPEHMEGFFELDPMISAEELEFYELHFQDSFFWLNSNLGVYKIDEAGKIMTYIPVHCYSMGFTPEGKLMETNPYAGVRVYDDPDNFSYTYFHPDEPSTPLQISKVVTGKQRTYLASVFHGFYQWDGKNFISYVKEGIWAEQKFKSLHQLDNGNILVGTEFGKLFQITPYPDFKVIKHWKSDDLQGASILGIESYKNVIIVITEKGIHLLEGEKNSFLDEEQGFNQKVFLSTKRIGDVLYIGTSKGFYQVDLPKFIENQKLEIQLGITELKINHQALTNEYFDWFVLEGNKLNLKSSQNTLFIRFKPIGTISSEKLKYRYRLKPEAEWTEYFSEPNLELPYLPWGKYLLEVEVWDYYSGSMSVIPLLDFSIERPYFLRVWFILMAISALACLFFLIYHARSRQFKAKALMNQRLTEIKLEALRSQMNPHFTFNAINSIQYFILKNDTKQALNYLGKFSSLIRNTLDQSSKSQITLQEEIDYLSRYIEVENMRMDNRVTWTIEGDALDQKNDLRLSPMLIQPLVENVFVHAFPPNHPEPKLTIRFEIQVPNQLTCTVEDNGVGFPTDQQTTHESKGTKLIREKLMLLPGYSEDNLVVETGDWGTKVRVRIYF</sequence>
<dbReference type="SUPFAM" id="SSF55874">
    <property type="entry name" value="ATPase domain of HSP90 chaperone/DNA topoisomerase II/histidine kinase"/>
    <property type="match status" value="1"/>
</dbReference>
<organism evidence="4 5">
    <name type="scientific">Algoriphagus boritolerans DSM 17298 = JCM 18970</name>
    <dbReference type="NCBI Taxonomy" id="1120964"/>
    <lineage>
        <taxon>Bacteria</taxon>
        <taxon>Pseudomonadati</taxon>
        <taxon>Bacteroidota</taxon>
        <taxon>Cytophagia</taxon>
        <taxon>Cytophagales</taxon>
        <taxon>Cyclobacteriaceae</taxon>
        <taxon>Algoriphagus</taxon>
    </lineage>
</organism>
<reference evidence="5" key="1">
    <citation type="submission" date="2016-10" db="EMBL/GenBank/DDBJ databases">
        <authorList>
            <person name="Varghese N."/>
            <person name="Submissions S."/>
        </authorList>
    </citation>
    <scope>NUCLEOTIDE SEQUENCE [LARGE SCALE GENOMIC DNA]</scope>
    <source>
        <strain evidence="5">DSM 17298</strain>
    </source>
</reference>
<keyword evidence="1" id="KW-1133">Transmembrane helix</keyword>
<evidence type="ECO:0000256" key="1">
    <source>
        <dbReference type="SAM" id="Phobius"/>
    </source>
</evidence>
<dbReference type="InterPro" id="IPR010559">
    <property type="entry name" value="Sig_transdc_His_kin_internal"/>
</dbReference>
<dbReference type="Gene3D" id="2.60.40.10">
    <property type="entry name" value="Immunoglobulins"/>
    <property type="match status" value="1"/>
</dbReference>
<dbReference type="GO" id="GO:0016020">
    <property type="term" value="C:membrane"/>
    <property type="evidence" value="ECO:0007669"/>
    <property type="project" value="InterPro"/>
</dbReference>
<evidence type="ECO:0000256" key="2">
    <source>
        <dbReference type="SAM" id="SignalP"/>
    </source>
</evidence>
<dbReference type="InterPro" id="IPR015943">
    <property type="entry name" value="WD40/YVTN_repeat-like_dom_sf"/>
</dbReference>
<protein>
    <recommendedName>
        <fullName evidence="3">Signal transduction histidine kinase internal region domain-containing protein</fullName>
    </recommendedName>
</protein>
<evidence type="ECO:0000313" key="4">
    <source>
        <dbReference type="EMBL" id="SEG16669.1"/>
    </source>
</evidence>
<dbReference type="PANTHER" id="PTHR34220">
    <property type="entry name" value="SENSOR HISTIDINE KINASE YPDA"/>
    <property type="match status" value="1"/>
</dbReference>
<keyword evidence="2" id="KW-0732">Signal</keyword>
<feature type="chain" id="PRO_5009289979" description="Signal transduction histidine kinase internal region domain-containing protein" evidence="2">
    <location>
        <begin position="22"/>
        <end position="994"/>
    </location>
</feature>
<name>A0A1H5XXY2_9BACT</name>
<feature type="signal peptide" evidence="2">
    <location>
        <begin position="1"/>
        <end position="21"/>
    </location>
</feature>
<keyword evidence="1" id="KW-0472">Membrane</keyword>
<evidence type="ECO:0000259" key="3">
    <source>
        <dbReference type="Pfam" id="PF06580"/>
    </source>
</evidence>
<dbReference type="Gene3D" id="2.130.10.10">
    <property type="entry name" value="YVTN repeat-like/Quinoprotein amine dehydrogenase"/>
    <property type="match status" value="2"/>
</dbReference>
<feature type="domain" description="Signal transduction histidine kinase internal region" evidence="3">
    <location>
        <begin position="801"/>
        <end position="879"/>
    </location>
</feature>
<accession>A0A1H5XXY2</accession>
<dbReference type="InterPro" id="IPR011110">
    <property type="entry name" value="Reg_prop"/>
</dbReference>
<dbReference type="RefSeq" id="WP_103925369.1">
    <property type="nucleotide sequence ID" value="NZ_FNVR01000016.1"/>
</dbReference>
<dbReference type="SUPFAM" id="SSF50998">
    <property type="entry name" value="Quinoprotein alcohol dehydrogenase-like"/>
    <property type="match status" value="1"/>
</dbReference>
<keyword evidence="1" id="KW-0812">Transmembrane</keyword>
<dbReference type="Gene3D" id="3.30.565.10">
    <property type="entry name" value="Histidine kinase-like ATPase, C-terminal domain"/>
    <property type="match status" value="1"/>
</dbReference>